<keyword evidence="1" id="KW-1133">Transmembrane helix</keyword>
<dbReference type="OrthoDB" id="4827181at2"/>
<dbReference type="KEGG" id="snw:BBN63_06560"/>
<evidence type="ECO:0000256" key="1">
    <source>
        <dbReference type="SAM" id="Phobius"/>
    </source>
</evidence>
<feature type="transmembrane region" description="Helical" evidence="1">
    <location>
        <begin position="37"/>
        <end position="61"/>
    </location>
</feature>
<dbReference type="EMBL" id="CP018047">
    <property type="protein sequence ID" value="AQU65957.1"/>
    <property type="molecule type" value="Genomic_DNA"/>
</dbReference>
<reference evidence="2 3" key="1">
    <citation type="submission" date="2016-11" db="EMBL/GenBank/DDBJ databases">
        <title>Complete genome sequence of Streptomyces niveus SCSIO 3406.</title>
        <authorList>
            <person name="Zhu Q."/>
            <person name="Cheng W."/>
            <person name="Song Y."/>
            <person name="Li Q."/>
            <person name="Ju J."/>
        </authorList>
    </citation>
    <scope>NUCLEOTIDE SEQUENCE [LARGE SCALE GENOMIC DNA]</scope>
    <source>
        <strain evidence="2 3">SCSIO 3406</strain>
    </source>
</reference>
<proteinExistence type="predicted"/>
<organism evidence="2 3">
    <name type="scientific">Streptomyces niveus</name>
    <name type="common">Streptomyces spheroides</name>
    <dbReference type="NCBI Taxonomy" id="193462"/>
    <lineage>
        <taxon>Bacteria</taxon>
        <taxon>Bacillati</taxon>
        <taxon>Actinomycetota</taxon>
        <taxon>Actinomycetes</taxon>
        <taxon>Kitasatosporales</taxon>
        <taxon>Streptomycetaceae</taxon>
        <taxon>Streptomyces</taxon>
    </lineage>
</organism>
<dbReference type="Proteomes" id="UP000189677">
    <property type="component" value="Chromosome"/>
</dbReference>
<evidence type="ECO:0000313" key="3">
    <source>
        <dbReference type="Proteomes" id="UP000189677"/>
    </source>
</evidence>
<protein>
    <recommendedName>
        <fullName evidence="4">NfeD-like C-terminal domain-containing protein</fullName>
    </recommendedName>
</protein>
<keyword evidence="3" id="KW-1185">Reference proteome</keyword>
<dbReference type="InterPro" id="IPR012340">
    <property type="entry name" value="NA-bd_OB-fold"/>
</dbReference>
<accession>A0A1U9QP30</accession>
<evidence type="ECO:0008006" key="4">
    <source>
        <dbReference type="Google" id="ProtNLM"/>
    </source>
</evidence>
<keyword evidence="1" id="KW-0472">Membrane</keyword>
<dbReference type="Gene3D" id="2.40.50.140">
    <property type="entry name" value="Nucleic acid-binding proteins"/>
    <property type="match status" value="1"/>
</dbReference>
<dbReference type="RefSeq" id="WP_078074486.1">
    <property type="nucleotide sequence ID" value="NZ_CP018047.1"/>
</dbReference>
<keyword evidence="1" id="KW-0812">Transmembrane</keyword>
<dbReference type="AlphaFoldDB" id="A0A1U9QP30"/>
<feature type="transmembrane region" description="Helical" evidence="1">
    <location>
        <begin position="67"/>
        <end position="87"/>
    </location>
</feature>
<name>A0A1U9QP30_STRNV</name>
<evidence type="ECO:0000313" key="2">
    <source>
        <dbReference type="EMBL" id="AQU65957.1"/>
    </source>
</evidence>
<sequence>MDVFLGLGIAGVVLLAVALIFDGIFEGLFGGVLDGLFAGLLSLPVVAGFVAMLGFGGAIVLGTTGLGVGPAIAAGAVAGAVTGWLAWKLSRVLMRDQTDATPRGADLLGTSGSVITAIPADGYGEVMLRVAGQPVKFSARSAVPVARGAEVWVESTLSSTSVGVRPVER</sequence>
<feature type="transmembrane region" description="Helical" evidence="1">
    <location>
        <begin position="6"/>
        <end position="25"/>
    </location>
</feature>
<gene>
    <name evidence="2" type="ORF">BBN63_06560</name>
</gene>